<dbReference type="Proteomes" id="UP000836387">
    <property type="component" value="Unassembled WGS sequence"/>
</dbReference>
<evidence type="ECO:0000313" key="2">
    <source>
        <dbReference type="Proteomes" id="UP000836387"/>
    </source>
</evidence>
<dbReference type="EMBL" id="CADEHS020000010">
    <property type="protein sequence ID" value="CAG9946418.1"/>
    <property type="molecule type" value="Genomic_DNA"/>
</dbReference>
<organism evidence="1 2">
    <name type="scientific">Clonostachys rosea f. rosea IK726</name>
    <dbReference type="NCBI Taxonomy" id="1349383"/>
    <lineage>
        <taxon>Eukaryota</taxon>
        <taxon>Fungi</taxon>
        <taxon>Dikarya</taxon>
        <taxon>Ascomycota</taxon>
        <taxon>Pezizomycotina</taxon>
        <taxon>Sordariomycetes</taxon>
        <taxon>Hypocreomycetidae</taxon>
        <taxon>Hypocreales</taxon>
        <taxon>Bionectriaceae</taxon>
        <taxon>Clonostachys</taxon>
    </lineage>
</organism>
<sequence length="868" mass="93665">MASFTPSQQSAGQHQGNNGNDLTNAAGTALSTNPSPLQSIGPYRIPLSTQAVGPRPNSHNLQAVCAAFTTHPSYPYNSPFVCVSDQPNTSHTQQTTIQPNTSYTQQTTIQQAYPIGQFNHSYRQQAPAQQAYPSNYHLAPSYPFPPNSYLGLTGQAFPPQYQIYYYYHPSAVTHPQSSLRTTAAAPPQQQQPEQQSIQARRLAPRTVLSPAMMSNGNNNNPTRQGQQSVSLATHEQQQPTSCAMQRQPATPARNIDHYGSEEVSPRSKPNRAPQVEAYGDLMGAAQAHLARLSQSVPQTQGMSPPTTRSSTNSSFPPLSRAAPQELTAAVANASTAETTQQLVDLTRPRPASNATSQDQQEPETFAEFWDSLDPSEFDSHSPPVISGDQQEPPADFPDFLETNHRAAQTVAGVPSQSSKTLPIPLRSKAVRDALNSALADPPMVVVVSEVLTSVGGAMNAAPANQRSSAPPAGACPRSFFGMDGPLTSLVAPGRSATVRPGRSANAYPREGGYTPHASSPPWPPGAAASQQQVPPPPGLLSPPARSTAGTASLPPASTTAVMSPPHPRAAINPGDSPEQARPAAYMHSNSPEKARPAAYMHSNPSRLEPGMRAHVTPWEGQSYPEGSYRVRNGSSQSPSPAFPVVTPPEYLAKQARKNSEERKRKYVIVPRILSFFSTVFCFKVWTPSHASSDTRREEEEVEALGSVTPPESPRMVGEVGFPSVVAASYGNQGEPSKRSRTEPRLEPFPSLMGTHQANESRPRGHLFPGYADTRHPIPPATAYRNIQPAPQSRPHYMNIHRTQESSPPYMTNQQRQESSPPYMINQETQTAAPAHMVNQQTQAARPDPQPTRVDAEMLAAIGPYASLF</sequence>
<keyword evidence="2" id="KW-1185">Reference proteome</keyword>
<comment type="caution">
    <text evidence="1">The sequence shown here is derived from an EMBL/GenBank/DDBJ whole genome shotgun (WGS) entry which is preliminary data.</text>
</comment>
<reference evidence="1" key="1">
    <citation type="submission" date="2020-04" db="EMBL/GenBank/DDBJ databases">
        <authorList>
            <person name="Broberg M."/>
        </authorList>
    </citation>
    <scope>NUCLEOTIDE SEQUENCE</scope>
</reference>
<name>A0ACA9TZT1_BIOOC</name>
<evidence type="ECO:0000313" key="1">
    <source>
        <dbReference type="EMBL" id="CAG9946418.1"/>
    </source>
</evidence>
<accession>A0ACA9TZT1</accession>
<reference evidence="1" key="2">
    <citation type="submission" date="2021-10" db="EMBL/GenBank/DDBJ databases">
        <authorList>
            <person name="Piombo E."/>
        </authorList>
    </citation>
    <scope>NUCLEOTIDE SEQUENCE</scope>
</reference>
<proteinExistence type="predicted"/>
<gene>
    <name evidence="1" type="ORF">CRV2_00005300</name>
</gene>
<protein>
    <submittedName>
        <fullName evidence="1">Uncharacterized protein</fullName>
    </submittedName>
</protein>